<keyword evidence="6" id="KW-0804">Transcription</keyword>
<name>A0A9P1EM94_CUSEU</name>
<keyword evidence="10" id="KW-1185">Reference proteome</keyword>
<organism evidence="9 10">
    <name type="scientific">Cuscuta europaea</name>
    <name type="common">European dodder</name>
    <dbReference type="NCBI Taxonomy" id="41803"/>
    <lineage>
        <taxon>Eukaryota</taxon>
        <taxon>Viridiplantae</taxon>
        <taxon>Streptophyta</taxon>
        <taxon>Embryophyta</taxon>
        <taxon>Tracheophyta</taxon>
        <taxon>Spermatophyta</taxon>
        <taxon>Magnoliopsida</taxon>
        <taxon>eudicotyledons</taxon>
        <taxon>Gunneridae</taxon>
        <taxon>Pentapetalae</taxon>
        <taxon>asterids</taxon>
        <taxon>lamiids</taxon>
        <taxon>Solanales</taxon>
        <taxon>Convolvulaceae</taxon>
        <taxon>Cuscuteae</taxon>
        <taxon>Cuscuta</taxon>
        <taxon>Cuscuta subgen. Cuscuta</taxon>
    </lineage>
</organism>
<proteinExistence type="predicted"/>
<dbReference type="GO" id="GO:0005634">
    <property type="term" value="C:nucleus"/>
    <property type="evidence" value="ECO:0007669"/>
    <property type="project" value="UniProtKB-SubCell"/>
</dbReference>
<dbReference type="InterPro" id="IPR003656">
    <property type="entry name" value="Znf_BED"/>
</dbReference>
<evidence type="ECO:0000256" key="4">
    <source>
        <dbReference type="ARBA" id="ARBA00022833"/>
    </source>
</evidence>
<dbReference type="PANTHER" id="PTHR46481:SF10">
    <property type="entry name" value="ZINC FINGER BED DOMAIN-CONTAINING PROTEIN 39"/>
    <property type="match status" value="1"/>
</dbReference>
<sequence length="275" mass="31499">MPALQTCTKKSKYELMANNFSKWKDPNTGNWTATCNWCKKNYSLGISGGYGSATRHLKSKHPVEYAKLGGGTGKQTQISRFANNQQAFGNFSYNDAQNLTGMANLLVEENLPYLFSESLAFRDYAQTCLNPQYRGYSRKTVKKEISRLYGAEKVRLQNYFANFDGRVTVCSDIWEDTYHNLHIPHIYGIAFVLDPRFRLGSLEECLNYYYAAFFGPLPMYEDNPIDPKKEYNEISDIFYALFNEFHAQYGNAPPPPTQTSSKGKSNFQIYVCQSY</sequence>
<comment type="caution">
    <text evidence="9">The sequence shown here is derived from an EMBL/GenBank/DDBJ whole genome shotgun (WGS) entry which is preliminary data.</text>
</comment>
<evidence type="ECO:0000256" key="5">
    <source>
        <dbReference type="ARBA" id="ARBA00023015"/>
    </source>
</evidence>
<dbReference type="EMBL" id="CAMAPE010000073">
    <property type="protein sequence ID" value="CAH9117324.1"/>
    <property type="molecule type" value="Genomic_DNA"/>
</dbReference>
<evidence type="ECO:0000256" key="3">
    <source>
        <dbReference type="ARBA" id="ARBA00022771"/>
    </source>
</evidence>
<evidence type="ECO:0000256" key="7">
    <source>
        <dbReference type="ARBA" id="ARBA00023242"/>
    </source>
</evidence>
<dbReference type="InterPro" id="IPR052035">
    <property type="entry name" value="ZnF_BED_domain_contain"/>
</dbReference>
<feature type="domain" description="BED-type" evidence="8">
    <location>
        <begin position="33"/>
        <end position="62"/>
    </location>
</feature>
<evidence type="ECO:0000313" key="9">
    <source>
        <dbReference type="EMBL" id="CAH9117324.1"/>
    </source>
</evidence>
<keyword evidence="3" id="KW-0863">Zinc-finger</keyword>
<keyword evidence="2" id="KW-0479">Metal-binding</keyword>
<evidence type="ECO:0000256" key="2">
    <source>
        <dbReference type="ARBA" id="ARBA00022723"/>
    </source>
</evidence>
<evidence type="ECO:0000256" key="1">
    <source>
        <dbReference type="ARBA" id="ARBA00004123"/>
    </source>
</evidence>
<dbReference type="GO" id="GO:0003677">
    <property type="term" value="F:DNA binding"/>
    <property type="evidence" value="ECO:0007669"/>
    <property type="project" value="InterPro"/>
</dbReference>
<comment type="subcellular location">
    <subcellularLocation>
        <location evidence="1">Nucleus</location>
    </subcellularLocation>
</comment>
<keyword evidence="7" id="KW-0539">Nucleus</keyword>
<keyword evidence="5" id="KW-0805">Transcription regulation</keyword>
<evidence type="ECO:0000256" key="6">
    <source>
        <dbReference type="ARBA" id="ARBA00023163"/>
    </source>
</evidence>
<keyword evidence="4" id="KW-0862">Zinc</keyword>
<evidence type="ECO:0000313" key="10">
    <source>
        <dbReference type="Proteomes" id="UP001152484"/>
    </source>
</evidence>
<gene>
    <name evidence="9" type="ORF">CEURO_LOCUS21501</name>
</gene>
<dbReference type="GO" id="GO:0008270">
    <property type="term" value="F:zinc ion binding"/>
    <property type="evidence" value="ECO:0007669"/>
    <property type="project" value="UniProtKB-KW"/>
</dbReference>
<dbReference type="Proteomes" id="UP001152484">
    <property type="component" value="Unassembled WGS sequence"/>
</dbReference>
<accession>A0A9P1EM94</accession>
<protein>
    <recommendedName>
        <fullName evidence="8">BED-type domain-containing protein</fullName>
    </recommendedName>
</protein>
<reference evidence="9" key="1">
    <citation type="submission" date="2022-07" db="EMBL/GenBank/DDBJ databases">
        <authorList>
            <person name="Macas J."/>
            <person name="Novak P."/>
            <person name="Neumann P."/>
        </authorList>
    </citation>
    <scope>NUCLEOTIDE SEQUENCE</scope>
</reference>
<dbReference type="OrthoDB" id="1271298at2759"/>
<evidence type="ECO:0000259" key="8">
    <source>
        <dbReference type="Pfam" id="PF02892"/>
    </source>
</evidence>
<dbReference type="PANTHER" id="PTHR46481">
    <property type="entry name" value="ZINC FINGER BED DOMAIN-CONTAINING PROTEIN 4"/>
    <property type="match status" value="1"/>
</dbReference>
<dbReference type="Pfam" id="PF02892">
    <property type="entry name" value="zf-BED"/>
    <property type="match status" value="1"/>
</dbReference>
<dbReference type="AlphaFoldDB" id="A0A9P1EM94"/>